<dbReference type="RefSeq" id="XP_013325030.1">
    <property type="nucleotide sequence ID" value="XM_013469576.1"/>
</dbReference>
<evidence type="ECO:0000313" key="2">
    <source>
        <dbReference type="Proteomes" id="UP000053958"/>
    </source>
</evidence>
<dbReference type="EMBL" id="LASV01000457">
    <property type="protein sequence ID" value="KKA18418.1"/>
    <property type="molecule type" value="Genomic_DNA"/>
</dbReference>
<comment type="caution">
    <text evidence="1">The sequence shown here is derived from an EMBL/GenBank/DDBJ whole genome shotgun (WGS) entry which is preliminary data.</text>
</comment>
<proteinExistence type="predicted"/>
<reference evidence="1 2" key="1">
    <citation type="submission" date="2015-04" db="EMBL/GenBank/DDBJ databases">
        <authorList>
            <person name="Heijne W.H."/>
            <person name="Fedorova N.D."/>
            <person name="Nierman W.C."/>
            <person name="Vollebregt A.W."/>
            <person name="Zhao Z."/>
            <person name="Wu L."/>
            <person name="Kumar M."/>
            <person name="Stam H."/>
            <person name="van den Berg M.A."/>
            <person name="Pel H.J."/>
        </authorList>
    </citation>
    <scope>NUCLEOTIDE SEQUENCE [LARGE SCALE GENOMIC DNA]</scope>
    <source>
        <strain evidence="1 2">CBS 393.64</strain>
    </source>
</reference>
<name>A0A0F4YLE0_RASE3</name>
<evidence type="ECO:0008006" key="3">
    <source>
        <dbReference type="Google" id="ProtNLM"/>
    </source>
</evidence>
<evidence type="ECO:0000313" key="1">
    <source>
        <dbReference type="EMBL" id="KKA18418.1"/>
    </source>
</evidence>
<organism evidence="1 2">
    <name type="scientific">Rasamsonia emersonii (strain ATCC 16479 / CBS 393.64 / IMI 116815)</name>
    <dbReference type="NCBI Taxonomy" id="1408163"/>
    <lineage>
        <taxon>Eukaryota</taxon>
        <taxon>Fungi</taxon>
        <taxon>Dikarya</taxon>
        <taxon>Ascomycota</taxon>
        <taxon>Pezizomycotina</taxon>
        <taxon>Eurotiomycetes</taxon>
        <taxon>Eurotiomycetidae</taxon>
        <taxon>Eurotiales</taxon>
        <taxon>Trichocomaceae</taxon>
        <taxon>Rasamsonia</taxon>
    </lineage>
</organism>
<dbReference type="STRING" id="1408163.A0A0F4YLE0"/>
<dbReference type="Proteomes" id="UP000053958">
    <property type="component" value="Unassembled WGS sequence"/>
</dbReference>
<accession>A0A0F4YLE0</accession>
<dbReference type="InterPro" id="IPR053178">
    <property type="entry name" value="Osmoadaptation_assoc"/>
</dbReference>
<dbReference type="AlphaFoldDB" id="A0A0F4YLE0"/>
<dbReference type="PANTHER" id="PTHR38111">
    <property type="entry name" value="ZN(2)-C6 FUNGAL-TYPE DOMAIN-CONTAINING PROTEIN-RELATED"/>
    <property type="match status" value="1"/>
</dbReference>
<sequence>MAMRNASCYIVRSRQTDLQPLDGSSWGADRSVGFSYDCVMPNNNELILGTPNLQILAGLVEAAQHDQALASFVTCCLPARASEEVPLSWLSSLAMMPKKTNALLLAASTLSYGWVGHVENRPDVVDDSLRLYNRTLEDLQEILRENDPTLEPEILPTMQLLVLYELFEFGTESGAGWLAHSSGIETALRLRGPKMHVEGLDLQMFQFYRTIGVWALSNAGKYIRSLTKPMYHQILKGIISRKSTFLSEAEWIKVPWSMQPKNSFHQFLDLASEVPSLLEQADALPWTGADDRSTSLEESRRLLLQFANLIRRLKDWENRSGIHLPLGPEYLAPHWGASSMVSETGQPPVRTHRYPSKNPQSLGTAFDALQSARLMLFYWATTLTLYTTVYDSPPLFEYLCRQADTSFYPDYAGSNSQNFADGDTGVMSQMEASDLADKISVWVDFCSQNAWQSFGPAIAIFSLKAAIHWYQLSQSMALSSSSLFNLPLLHKCTDLLGQLTFCDSKGCEDRWHAS</sequence>
<gene>
    <name evidence="1" type="ORF">T310_7623</name>
</gene>
<dbReference type="GeneID" id="25319893"/>
<dbReference type="OrthoDB" id="4491390at2759"/>
<protein>
    <recommendedName>
        <fullName evidence="3">C6 transcription factor</fullName>
    </recommendedName>
</protein>
<keyword evidence="2" id="KW-1185">Reference proteome</keyword>